<comment type="caution">
    <text evidence="1">The sequence shown here is derived from an EMBL/GenBank/DDBJ whole genome shotgun (WGS) entry which is preliminary data.</text>
</comment>
<dbReference type="Gene3D" id="3.40.50.300">
    <property type="entry name" value="P-loop containing nucleotide triphosphate hydrolases"/>
    <property type="match status" value="1"/>
</dbReference>
<name>A0A9D1Q1S7_9FIRM</name>
<dbReference type="SUPFAM" id="SSF52540">
    <property type="entry name" value="P-loop containing nucleoside triphosphate hydrolases"/>
    <property type="match status" value="1"/>
</dbReference>
<organism evidence="1 2">
    <name type="scientific">Candidatus Protoclostridium stercorigallinarum</name>
    <dbReference type="NCBI Taxonomy" id="2838741"/>
    <lineage>
        <taxon>Bacteria</taxon>
        <taxon>Bacillati</taxon>
        <taxon>Bacillota</taxon>
        <taxon>Clostridia</taxon>
        <taxon>Candidatus Protoclostridium</taxon>
    </lineage>
</organism>
<dbReference type="Proteomes" id="UP000823990">
    <property type="component" value="Unassembled WGS sequence"/>
</dbReference>
<evidence type="ECO:0000313" key="1">
    <source>
        <dbReference type="EMBL" id="HIW03015.1"/>
    </source>
</evidence>
<dbReference type="EMBL" id="DXHS01000114">
    <property type="protein sequence ID" value="HIW03015.1"/>
    <property type="molecule type" value="Genomic_DNA"/>
</dbReference>
<gene>
    <name evidence="1" type="ORF">H9892_06715</name>
</gene>
<dbReference type="InterPro" id="IPR027417">
    <property type="entry name" value="P-loop_NTPase"/>
</dbReference>
<reference evidence="1" key="1">
    <citation type="journal article" date="2021" name="PeerJ">
        <title>Extensive microbial diversity within the chicken gut microbiome revealed by metagenomics and culture.</title>
        <authorList>
            <person name="Gilroy R."/>
            <person name="Ravi A."/>
            <person name="Getino M."/>
            <person name="Pursley I."/>
            <person name="Horton D.L."/>
            <person name="Alikhan N.F."/>
            <person name="Baker D."/>
            <person name="Gharbi K."/>
            <person name="Hall N."/>
            <person name="Watson M."/>
            <person name="Adriaenssens E.M."/>
            <person name="Foster-Nyarko E."/>
            <person name="Jarju S."/>
            <person name="Secka A."/>
            <person name="Antonio M."/>
            <person name="Oren A."/>
            <person name="Chaudhuri R.R."/>
            <person name="La Ragione R."/>
            <person name="Hildebrand F."/>
            <person name="Pallen M.J."/>
        </authorList>
    </citation>
    <scope>NUCLEOTIDE SEQUENCE</scope>
    <source>
        <strain evidence="1">12435</strain>
    </source>
</reference>
<evidence type="ECO:0008006" key="3">
    <source>
        <dbReference type="Google" id="ProtNLM"/>
    </source>
</evidence>
<protein>
    <recommendedName>
        <fullName evidence="3">Twitching motility protein PilT</fullName>
    </recommendedName>
</protein>
<reference evidence="1" key="2">
    <citation type="submission" date="2021-04" db="EMBL/GenBank/DDBJ databases">
        <authorList>
            <person name="Gilroy R."/>
        </authorList>
    </citation>
    <scope>NUCLEOTIDE SEQUENCE</scope>
    <source>
        <strain evidence="1">12435</strain>
    </source>
</reference>
<evidence type="ECO:0000313" key="2">
    <source>
        <dbReference type="Proteomes" id="UP000823990"/>
    </source>
</evidence>
<dbReference type="AlphaFoldDB" id="A0A9D1Q1S7"/>
<sequence length="137" mass="14995">MIGLIYGPKGSGKTKEIVRRANEALDVSKGNIVYITDSNEYTSAIPAAIRYVNAAEYLPENGSISEDALVGFVKGVIASNSDVTEIFIDGIARMLKKSADELEELFIRIDDISDRAGVHFCVSLTCDKLPKFLKKYS</sequence>
<accession>A0A9D1Q1S7</accession>
<proteinExistence type="predicted"/>